<dbReference type="EMBL" id="GG662845">
    <property type="protein sequence ID" value="EWS76371.1"/>
    <property type="molecule type" value="Genomic_DNA"/>
</dbReference>
<dbReference type="Proteomes" id="UP000009168">
    <property type="component" value="Unassembled WGS sequence"/>
</dbReference>
<keyword evidence="3" id="KW-1185">Reference proteome</keyword>
<gene>
    <name evidence="2" type="ORF">TTHERM_000016169</name>
</gene>
<reference evidence="3" key="1">
    <citation type="journal article" date="2006" name="PLoS Biol.">
        <title>Macronuclear genome sequence of the ciliate Tetrahymena thermophila, a model eukaryote.</title>
        <authorList>
            <person name="Eisen J.A."/>
            <person name="Coyne R.S."/>
            <person name="Wu M."/>
            <person name="Wu D."/>
            <person name="Thiagarajan M."/>
            <person name="Wortman J.R."/>
            <person name="Badger J.H."/>
            <person name="Ren Q."/>
            <person name="Amedeo P."/>
            <person name="Jones K.M."/>
            <person name="Tallon L.J."/>
            <person name="Delcher A.L."/>
            <person name="Salzberg S.L."/>
            <person name="Silva J.C."/>
            <person name="Haas B.J."/>
            <person name="Majoros W.H."/>
            <person name="Farzad M."/>
            <person name="Carlton J.M."/>
            <person name="Smith R.K. Jr."/>
            <person name="Garg J."/>
            <person name="Pearlman R.E."/>
            <person name="Karrer K.M."/>
            <person name="Sun L."/>
            <person name="Manning G."/>
            <person name="Elde N.C."/>
            <person name="Turkewitz A.P."/>
            <person name="Asai D.J."/>
            <person name="Wilkes D.E."/>
            <person name="Wang Y."/>
            <person name="Cai H."/>
            <person name="Collins K."/>
            <person name="Stewart B.A."/>
            <person name="Lee S.R."/>
            <person name="Wilamowska K."/>
            <person name="Weinberg Z."/>
            <person name="Ruzzo W.L."/>
            <person name="Wloga D."/>
            <person name="Gaertig J."/>
            <person name="Frankel J."/>
            <person name="Tsao C.-C."/>
            <person name="Gorovsky M.A."/>
            <person name="Keeling P.J."/>
            <person name="Waller R.F."/>
            <person name="Patron N.J."/>
            <person name="Cherry J.M."/>
            <person name="Stover N.A."/>
            <person name="Krieger C.J."/>
            <person name="del Toro C."/>
            <person name="Ryder H.F."/>
            <person name="Williamson S.C."/>
            <person name="Barbeau R.A."/>
            <person name="Hamilton E.P."/>
            <person name="Orias E."/>
        </authorList>
    </citation>
    <scope>NUCLEOTIDE SEQUENCE [LARGE SCALE GENOMIC DNA]</scope>
    <source>
        <strain evidence="3">SB210</strain>
    </source>
</reference>
<dbReference type="KEGG" id="tet:TTHERM_000016169"/>
<feature type="transmembrane region" description="Helical" evidence="1">
    <location>
        <begin position="7"/>
        <end position="26"/>
    </location>
</feature>
<evidence type="ECO:0000256" key="1">
    <source>
        <dbReference type="SAM" id="Phobius"/>
    </source>
</evidence>
<name>W7XKB7_TETTS</name>
<dbReference type="AlphaFoldDB" id="W7XKB7"/>
<accession>W7XKB7</accession>
<evidence type="ECO:0000313" key="3">
    <source>
        <dbReference type="Proteomes" id="UP000009168"/>
    </source>
</evidence>
<sequence length="108" mass="12667">MNKQINLQVQSNLVWYGLVYLIWWGWGETNIKKNKESGSQLVSYLFRCFVFQLIYFFSLLSSNEEYNLTSKLTQQIKKLINQYSVNKDEGDAREVGVEKLVVGWMNDG</sequence>
<proteinExistence type="predicted"/>
<organism evidence="2 3">
    <name type="scientific">Tetrahymena thermophila (strain SB210)</name>
    <dbReference type="NCBI Taxonomy" id="312017"/>
    <lineage>
        <taxon>Eukaryota</taxon>
        <taxon>Sar</taxon>
        <taxon>Alveolata</taxon>
        <taxon>Ciliophora</taxon>
        <taxon>Intramacronucleata</taxon>
        <taxon>Oligohymenophorea</taxon>
        <taxon>Hymenostomatida</taxon>
        <taxon>Tetrahymenina</taxon>
        <taxon>Tetrahymenidae</taxon>
        <taxon>Tetrahymena</taxon>
    </lineage>
</organism>
<dbReference type="InParanoid" id="W7XKB7"/>
<keyword evidence="1 2" id="KW-0812">Transmembrane</keyword>
<dbReference type="RefSeq" id="XP_012651155.1">
    <property type="nucleotide sequence ID" value="XM_012795701.1"/>
</dbReference>
<keyword evidence="1" id="KW-1133">Transmembrane helix</keyword>
<keyword evidence="1" id="KW-0472">Membrane</keyword>
<feature type="transmembrane region" description="Helical" evidence="1">
    <location>
        <begin position="41"/>
        <end position="61"/>
    </location>
</feature>
<dbReference type="GeneID" id="24436836"/>
<evidence type="ECO:0000313" key="2">
    <source>
        <dbReference type="EMBL" id="EWS76371.1"/>
    </source>
</evidence>
<protein>
    <submittedName>
        <fullName evidence="2">Transmembrane protein, putative</fullName>
    </submittedName>
</protein>